<proteinExistence type="predicted"/>
<feature type="compositionally biased region" description="Basic and acidic residues" evidence="1">
    <location>
        <begin position="337"/>
        <end position="376"/>
    </location>
</feature>
<accession>A0A9W9QI74</accession>
<comment type="caution">
    <text evidence="2">The sequence shown here is derived from an EMBL/GenBank/DDBJ whole genome shotgun (WGS) entry which is preliminary data.</text>
</comment>
<gene>
    <name evidence="2" type="ORF">N7452_005220</name>
</gene>
<dbReference type="EMBL" id="JAPZBQ010000003">
    <property type="protein sequence ID" value="KAJ5338492.1"/>
    <property type="molecule type" value="Genomic_DNA"/>
</dbReference>
<dbReference type="PANTHER" id="PTHR34117">
    <property type="entry name" value="STYLE CELL-CYCLE INHIBITOR 1"/>
    <property type="match status" value="1"/>
</dbReference>
<feature type="region of interest" description="Disordered" evidence="1">
    <location>
        <begin position="281"/>
        <end position="376"/>
    </location>
</feature>
<protein>
    <submittedName>
        <fullName evidence="2">Uncharacterized protein</fullName>
    </submittedName>
</protein>
<feature type="compositionally biased region" description="Basic and acidic residues" evidence="1">
    <location>
        <begin position="312"/>
        <end position="327"/>
    </location>
</feature>
<dbReference type="AlphaFoldDB" id="A0A9W9QI74"/>
<reference evidence="2" key="1">
    <citation type="submission" date="2022-12" db="EMBL/GenBank/DDBJ databases">
        <authorList>
            <person name="Petersen C."/>
        </authorList>
    </citation>
    <scope>NUCLEOTIDE SEQUENCE</scope>
    <source>
        <strain evidence="2">IBT 35673</strain>
    </source>
</reference>
<evidence type="ECO:0000313" key="3">
    <source>
        <dbReference type="Proteomes" id="UP001147695"/>
    </source>
</evidence>
<feature type="region of interest" description="Disordered" evidence="1">
    <location>
        <begin position="157"/>
        <end position="217"/>
    </location>
</feature>
<sequence>MPSPTRSSHRPASPSAPSSNHRHHRGRNGHSHRHRPRDSSRSRSPHRSDRHKSDRHHRHSGDKDHERSERSERRHRDVPKQPVILPYQARELSRRHLEAYEPMFAMYLDIQKGKFIEDLSEDEVKGRWKSFTQKWNKGELAEGWYDPATLERARANFEPQPAESKGGRESPDYTQGERASGAAQESQPGGADDEDDDEDDEYGPTLPQPGSARVGFMGPYIPRMQDLELKRGNFLAHAFHHITPLTDKLETAIEDAIASRGESRDQYRAELRSHKAATRHLEDEIAPRAEAGTRERQLEKRREVASSNRAFADSRRGDSPDGARDEDLMGGDNEFSALKKEKEKDQRKKNEREIRREEILRARTAEREERVQQYRQKEEETMGFLQALAKQRFG</sequence>
<feature type="compositionally biased region" description="Low complexity" evidence="1">
    <location>
        <begin position="1"/>
        <end position="19"/>
    </location>
</feature>
<dbReference type="PANTHER" id="PTHR34117:SF1">
    <property type="entry name" value="STYLE CELL-CYCLE INHIBITOR 1"/>
    <property type="match status" value="1"/>
</dbReference>
<organism evidence="2 3">
    <name type="scientific">Penicillium brevicompactum</name>
    <dbReference type="NCBI Taxonomy" id="5074"/>
    <lineage>
        <taxon>Eukaryota</taxon>
        <taxon>Fungi</taxon>
        <taxon>Dikarya</taxon>
        <taxon>Ascomycota</taxon>
        <taxon>Pezizomycotina</taxon>
        <taxon>Eurotiomycetes</taxon>
        <taxon>Eurotiomycetidae</taxon>
        <taxon>Eurotiales</taxon>
        <taxon>Aspergillaceae</taxon>
        <taxon>Penicillium</taxon>
    </lineage>
</organism>
<evidence type="ECO:0000313" key="2">
    <source>
        <dbReference type="EMBL" id="KAJ5338492.1"/>
    </source>
</evidence>
<feature type="compositionally biased region" description="Basic residues" evidence="1">
    <location>
        <begin position="20"/>
        <end position="36"/>
    </location>
</feature>
<reference evidence="2" key="2">
    <citation type="journal article" date="2023" name="IMA Fungus">
        <title>Comparative genomic study of the Penicillium genus elucidates a diverse pangenome and 15 lateral gene transfer events.</title>
        <authorList>
            <person name="Petersen C."/>
            <person name="Sorensen T."/>
            <person name="Nielsen M.R."/>
            <person name="Sondergaard T.E."/>
            <person name="Sorensen J.L."/>
            <person name="Fitzpatrick D.A."/>
            <person name="Frisvad J.C."/>
            <person name="Nielsen K.L."/>
        </authorList>
    </citation>
    <scope>NUCLEOTIDE SEQUENCE</scope>
    <source>
        <strain evidence="2">IBT 35673</strain>
    </source>
</reference>
<name>A0A9W9QI74_PENBR</name>
<feature type="compositionally biased region" description="Basic residues" evidence="1">
    <location>
        <begin position="43"/>
        <end position="60"/>
    </location>
</feature>
<evidence type="ECO:0000256" key="1">
    <source>
        <dbReference type="SAM" id="MobiDB-lite"/>
    </source>
</evidence>
<dbReference type="Proteomes" id="UP001147695">
    <property type="component" value="Unassembled WGS sequence"/>
</dbReference>
<feature type="compositionally biased region" description="Basic and acidic residues" evidence="1">
    <location>
        <begin position="61"/>
        <end position="79"/>
    </location>
</feature>
<feature type="region of interest" description="Disordered" evidence="1">
    <location>
        <begin position="1"/>
        <end position="82"/>
    </location>
</feature>
<feature type="compositionally biased region" description="Basic and acidic residues" evidence="1">
    <location>
        <begin position="281"/>
        <end position="304"/>
    </location>
</feature>
<feature type="compositionally biased region" description="Acidic residues" evidence="1">
    <location>
        <begin position="191"/>
        <end position="202"/>
    </location>
</feature>
<dbReference type="InterPro" id="IPR044688">
    <property type="entry name" value="SCI-1-like"/>
</dbReference>